<feature type="compositionally biased region" description="Polar residues" evidence="1">
    <location>
        <begin position="107"/>
        <end position="116"/>
    </location>
</feature>
<accession>A0A4S8L164</accession>
<feature type="compositionally biased region" description="Low complexity" evidence="1">
    <location>
        <begin position="35"/>
        <end position="51"/>
    </location>
</feature>
<organism evidence="2 3">
    <name type="scientific">Dendrothele bispora (strain CBS 962.96)</name>
    <dbReference type="NCBI Taxonomy" id="1314807"/>
    <lineage>
        <taxon>Eukaryota</taxon>
        <taxon>Fungi</taxon>
        <taxon>Dikarya</taxon>
        <taxon>Basidiomycota</taxon>
        <taxon>Agaricomycotina</taxon>
        <taxon>Agaricomycetes</taxon>
        <taxon>Agaricomycetidae</taxon>
        <taxon>Agaricales</taxon>
        <taxon>Agaricales incertae sedis</taxon>
        <taxon>Dendrothele</taxon>
    </lineage>
</organism>
<proteinExistence type="predicted"/>
<sequence length="335" mass="37342">MTRSHRKPDSTPANQTDTTSPSDSQVPDPTPQQNSPASPASFPAPVDSVSPQQSRAYSHLLESEKSDSRAYTPPPSNEPVNPDPDSDSDSSCSSSCSSPVTMSSSSKANEAWTNNGPGKAPTVNSRFLKPQEYGHMKASFIRYLRKAKIGDAMGEAARDQFMSCFQHEQTMNFFMATHDDLLKLSSAEFKKAMLDHLVGPDWLKTIQALILNARQDSFKSGAFNVMYETLISYNSLLKSVGKEIDNALFQSTLRAALNRDFEHFLESEGVDLTSNDFASWVSLLKEKDVHFRSPTYSAFPLCLLLLPTRCRLSTTTTTNWDVHTLHETQKVWWKE</sequence>
<feature type="compositionally biased region" description="Polar residues" evidence="1">
    <location>
        <begin position="11"/>
        <end position="34"/>
    </location>
</feature>
<protein>
    <submittedName>
        <fullName evidence="2">Uncharacterized protein</fullName>
    </submittedName>
</protein>
<keyword evidence="3" id="KW-1185">Reference proteome</keyword>
<evidence type="ECO:0000256" key="1">
    <source>
        <dbReference type="SAM" id="MobiDB-lite"/>
    </source>
</evidence>
<dbReference type="EMBL" id="ML179753">
    <property type="protein sequence ID" value="THU82152.1"/>
    <property type="molecule type" value="Genomic_DNA"/>
</dbReference>
<dbReference type="AlphaFoldDB" id="A0A4S8L164"/>
<evidence type="ECO:0000313" key="3">
    <source>
        <dbReference type="Proteomes" id="UP000297245"/>
    </source>
</evidence>
<evidence type="ECO:0000313" key="2">
    <source>
        <dbReference type="EMBL" id="THU82152.1"/>
    </source>
</evidence>
<name>A0A4S8L164_DENBC</name>
<gene>
    <name evidence="2" type="ORF">K435DRAFT_808506</name>
</gene>
<dbReference type="Proteomes" id="UP000297245">
    <property type="component" value="Unassembled WGS sequence"/>
</dbReference>
<feature type="compositionally biased region" description="Low complexity" evidence="1">
    <location>
        <begin position="89"/>
        <end position="106"/>
    </location>
</feature>
<reference evidence="2 3" key="1">
    <citation type="journal article" date="2019" name="Nat. Ecol. Evol.">
        <title>Megaphylogeny resolves global patterns of mushroom evolution.</title>
        <authorList>
            <person name="Varga T."/>
            <person name="Krizsan K."/>
            <person name="Foldi C."/>
            <person name="Dima B."/>
            <person name="Sanchez-Garcia M."/>
            <person name="Sanchez-Ramirez S."/>
            <person name="Szollosi G.J."/>
            <person name="Szarkandi J.G."/>
            <person name="Papp V."/>
            <person name="Albert L."/>
            <person name="Andreopoulos W."/>
            <person name="Angelini C."/>
            <person name="Antonin V."/>
            <person name="Barry K.W."/>
            <person name="Bougher N.L."/>
            <person name="Buchanan P."/>
            <person name="Buyck B."/>
            <person name="Bense V."/>
            <person name="Catcheside P."/>
            <person name="Chovatia M."/>
            <person name="Cooper J."/>
            <person name="Damon W."/>
            <person name="Desjardin D."/>
            <person name="Finy P."/>
            <person name="Geml J."/>
            <person name="Haridas S."/>
            <person name="Hughes K."/>
            <person name="Justo A."/>
            <person name="Karasinski D."/>
            <person name="Kautmanova I."/>
            <person name="Kiss B."/>
            <person name="Kocsube S."/>
            <person name="Kotiranta H."/>
            <person name="LaButti K.M."/>
            <person name="Lechner B.E."/>
            <person name="Liimatainen K."/>
            <person name="Lipzen A."/>
            <person name="Lukacs Z."/>
            <person name="Mihaltcheva S."/>
            <person name="Morgado L.N."/>
            <person name="Niskanen T."/>
            <person name="Noordeloos M.E."/>
            <person name="Ohm R.A."/>
            <person name="Ortiz-Santana B."/>
            <person name="Ovrebo C."/>
            <person name="Racz N."/>
            <person name="Riley R."/>
            <person name="Savchenko A."/>
            <person name="Shiryaev A."/>
            <person name="Soop K."/>
            <person name="Spirin V."/>
            <person name="Szebenyi C."/>
            <person name="Tomsovsky M."/>
            <person name="Tulloss R.E."/>
            <person name="Uehling J."/>
            <person name="Grigoriev I.V."/>
            <person name="Vagvolgyi C."/>
            <person name="Papp T."/>
            <person name="Martin F.M."/>
            <person name="Miettinen O."/>
            <person name="Hibbett D.S."/>
            <person name="Nagy L.G."/>
        </authorList>
    </citation>
    <scope>NUCLEOTIDE SEQUENCE [LARGE SCALE GENOMIC DNA]</scope>
    <source>
        <strain evidence="2 3">CBS 962.96</strain>
    </source>
</reference>
<feature type="region of interest" description="Disordered" evidence="1">
    <location>
        <begin position="1"/>
        <end position="126"/>
    </location>
</feature>